<keyword evidence="2" id="KW-0812">Transmembrane</keyword>
<reference evidence="3 4" key="1">
    <citation type="submission" date="2024-04" db="EMBL/GenBank/DDBJ databases">
        <title>Tritrichomonas musculus Genome.</title>
        <authorList>
            <person name="Alves-Ferreira E."/>
            <person name="Grigg M."/>
            <person name="Lorenzi H."/>
            <person name="Galac M."/>
        </authorList>
    </citation>
    <scope>NUCLEOTIDE SEQUENCE [LARGE SCALE GENOMIC DNA]</scope>
    <source>
        <strain evidence="3 4">EAF2021</strain>
    </source>
</reference>
<dbReference type="Proteomes" id="UP001470230">
    <property type="component" value="Unassembled WGS sequence"/>
</dbReference>
<evidence type="ECO:0000256" key="2">
    <source>
        <dbReference type="SAM" id="Phobius"/>
    </source>
</evidence>
<organism evidence="3 4">
    <name type="scientific">Tritrichomonas musculus</name>
    <dbReference type="NCBI Taxonomy" id="1915356"/>
    <lineage>
        <taxon>Eukaryota</taxon>
        <taxon>Metamonada</taxon>
        <taxon>Parabasalia</taxon>
        <taxon>Tritrichomonadida</taxon>
        <taxon>Tritrichomonadidae</taxon>
        <taxon>Tritrichomonas</taxon>
    </lineage>
</organism>
<keyword evidence="2" id="KW-1133">Transmembrane helix</keyword>
<keyword evidence="2" id="KW-0472">Membrane</keyword>
<evidence type="ECO:0000313" key="3">
    <source>
        <dbReference type="EMBL" id="KAK8886785.1"/>
    </source>
</evidence>
<evidence type="ECO:0000256" key="1">
    <source>
        <dbReference type="SAM" id="MobiDB-lite"/>
    </source>
</evidence>
<gene>
    <name evidence="3" type="ORF">M9Y10_042255</name>
</gene>
<sequence>MFWYFLPIILLNQKLHPIPKEEKEITVKTFYDYKHHMINKDDVLKITIPRNTFIFISASEGYKATIYKSKNFGSIVDELVPSSIRRLIYFAEEGSMKVTSTIPDIWFSFHSLPIDKISSKKYNLVVSSDLYQKFIFTETEKHFDLSQFKNLEDTLFWLISDQTYSCKLEGNMTYYISNDNEADENDILSNEAYYNNSESVTGRSKLFLFHKMALYNKIYNINSTFDGIINSNYYSHYRTYVNKTSLQGTKIIERGKDDFYVDYYHSFEDNDGFFSIDFSITRKVYINSKSLILFLTKANVEINDPNDEIVSQYLEQMTQLVSKSQPITETEMNYTFFKYSSGVSHTYYTTNPSSFFKVGSIFNKVVNYTNDIYPVTYIVPSLQNILTQIYAGSFYTLYEIKYGHLEEKNFNSSTNVTGPFLITIPKKHNYTFYTYYESEYNEDYIDIHQFLVRDEKSRYFSKKYGVFDIVDISNDYSDTKYYKLFIFDALRIKSKNLVYIKSDTWKGEIIDPVLPANEREFGPHLGKRFFYVYNSPSEFKSCTFIIYNNGEDSFRLCLAQTYSHKCDKIIAFNEYPTSFDIRSKKVNDALYLAVDQTMCFFPLFVFSDYNCTEDDDIIFHTTTYGSGMSNSKMLAIKSLSEEMVANAQFFITERDLSENFYREFFDNERFNGDYKLYSEIEIKKTTDVYFVENKYPEPTPLETPYPEPEPETFDGEEYQISRNGYKYVDMNNRATFKIKCKNTTLLYIHNIDDINVEAYSNGELFGSINSTSFDRIIYFADDGEIIVTKSNNDNNANLQLFFSYIYPCLFDSVFVCSDPSTKVFVRRYNDADKKNVVLYHVFGEGDYKPVYIWFTYPYETNIEVIKYLYNDHYISINGNNSVQIKDTISSITLKDALVTINWTSHKLGDEYYTRFNVRNLSNYLISEELTRYDIVRQLVKINKTHSSILLTKPHIETREPTSKPKEGIEEYLGIIVVVVCVVGGVIIIVVVVVVVVVKKRKKKKAQVSASLGENNEDDNENQNNENGNEKDEELK</sequence>
<proteinExistence type="predicted"/>
<protein>
    <submittedName>
        <fullName evidence="3">Uncharacterized protein</fullName>
    </submittedName>
</protein>
<dbReference type="EMBL" id="JAPFFF010000007">
    <property type="protein sequence ID" value="KAK8886785.1"/>
    <property type="molecule type" value="Genomic_DNA"/>
</dbReference>
<keyword evidence="4" id="KW-1185">Reference proteome</keyword>
<comment type="caution">
    <text evidence="3">The sequence shown here is derived from an EMBL/GenBank/DDBJ whole genome shotgun (WGS) entry which is preliminary data.</text>
</comment>
<name>A0ABR2K6M1_9EUKA</name>
<feature type="transmembrane region" description="Helical" evidence="2">
    <location>
        <begin position="971"/>
        <end position="997"/>
    </location>
</feature>
<accession>A0ABR2K6M1</accession>
<evidence type="ECO:0000313" key="4">
    <source>
        <dbReference type="Proteomes" id="UP001470230"/>
    </source>
</evidence>
<feature type="region of interest" description="Disordered" evidence="1">
    <location>
        <begin position="1003"/>
        <end position="1035"/>
    </location>
</feature>